<evidence type="ECO:0000259" key="1">
    <source>
        <dbReference type="Pfam" id="PF17115"/>
    </source>
</evidence>
<sequence length="258" mass="28418">TYKSMADEENRENRVIPLGEADSLKMTIKFGAGKLDLISGQEDVFKGNFQYDKSILKPNIQYEILGETGILTLSQSIKKDLDLPFPYKNIWNLKLPPGIPLQLYIITATYSGDIDLTNLQIENLYLNSGASQTNIVFNQPNLIDLKNINIKTGASTIKMLGLANANFNEMNFTGGAGSYTFDFSGNLTKKSKVNIDAGAAKIILKIPSNMGAKIIFRNFTASKLDVRGFIKINDQTYISPEYGKSAAELDIEINGGLL</sequence>
<gene>
    <name evidence="2" type="ORF">S03H2_53049</name>
</gene>
<dbReference type="EMBL" id="BARU01033743">
    <property type="protein sequence ID" value="GAH70934.1"/>
    <property type="molecule type" value="Genomic_DNA"/>
</dbReference>
<dbReference type="Pfam" id="PF17115">
    <property type="entry name" value="Toast_rack_N"/>
    <property type="match status" value="1"/>
</dbReference>
<feature type="non-terminal residue" evidence="2">
    <location>
        <position position="1"/>
    </location>
</feature>
<feature type="non-terminal residue" evidence="2">
    <location>
        <position position="258"/>
    </location>
</feature>
<dbReference type="AlphaFoldDB" id="X1IXW8"/>
<dbReference type="InterPro" id="IPR031346">
    <property type="entry name" value="DUF2154_N"/>
</dbReference>
<feature type="domain" description="DUF2154" evidence="1">
    <location>
        <begin position="20"/>
        <end position="104"/>
    </location>
</feature>
<protein>
    <recommendedName>
        <fullName evidence="1">DUF2154 domain-containing protein</fullName>
    </recommendedName>
</protein>
<organism evidence="2">
    <name type="scientific">marine sediment metagenome</name>
    <dbReference type="NCBI Taxonomy" id="412755"/>
    <lineage>
        <taxon>unclassified sequences</taxon>
        <taxon>metagenomes</taxon>
        <taxon>ecological metagenomes</taxon>
    </lineage>
</organism>
<accession>X1IXW8</accession>
<reference evidence="2" key="1">
    <citation type="journal article" date="2014" name="Front. Microbiol.">
        <title>High frequency of phylogenetically diverse reductive dehalogenase-homologous genes in deep subseafloor sedimentary metagenomes.</title>
        <authorList>
            <person name="Kawai M."/>
            <person name="Futagami T."/>
            <person name="Toyoda A."/>
            <person name="Takaki Y."/>
            <person name="Nishi S."/>
            <person name="Hori S."/>
            <person name="Arai W."/>
            <person name="Tsubouchi T."/>
            <person name="Morono Y."/>
            <person name="Uchiyama I."/>
            <person name="Ito T."/>
            <person name="Fujiyama A."/>
            <person name="Inagaki F."/>
            <person name="Takami H."/>
        </authorList>
    </citation>
    <scope>NUCLEOTIDE SEQUENCE</scope>
    <source>
        <strain evidence="2">Expedition CK06-06</strain>
    </source>
</reference>
<evidence type="ECO:0000313" key="2">
    <source>
        <dbReference type="EMBL" id="GAH70934.1"/>
    </source>
</evidence>
<proteinExistence type="predicted"/>
<name>X1IXW8_9ZZZZ</name>
<comment type="caution">
    <text evidence="2">The sequence shown here is derived from an EMBL/GenBank/DDBJ whole genome shotgun (WGS) entry which is preliminary data.</text>
</comment>